<protein>
    <recommendedName>
        <fullName evidence="2">Dienelactone hydrolase domain-containing protein</fullName>
    </recommendedName>
</protein>
<dbReference type="PANTHER" id="PTHR47668:SF1">
    <property type="entry name" value="DIENELACTONE HYDROLASE DOMAIN-CONTAINING PROTEIN-RELATED"/>
    <property type="match status" value="1"/>
</dbReference>
<evidence type="ECO:0000313" key="3">
    <source>
        <dbReference type="EMBL" id="OXG14814.1"/>
    </source>
</evidence>
<dbReference type="AlphaFoldDB" id="A0A854QEA2"/>
<feature type="compositionally biased region" description="Low complexity" evidence="1">
    <location>
        <begin position="70"/>
        <end position="85"/>
    </location>
</feature>
<evidence type="ECO:0000313" key="4">
    <source>
        <dbReference type="Proteomes" id="UP000199727"/>
    </source>
</evidence>
<dbReference type="EMBL" id="AMKT01000073">
    <property type="protein sequence ID" value="OXG14814.1"/>
    <property type="molecule type" value="Genomic_DNA"/>
</dbReference>
<dbReference type="Gene3D" id="3.40.50.1820">
    <property type="entry name" value="alpha/beta hydrolase"/>
    <property type="match status" value="1"/>
</dbReference>
<proteinExistence type="predicted"/>
<accession>A0A854QEA2</accession>
<evidence type="ECO:0000256" key="1">
    <source>
        <dbReference type="SAM" id="MobiDB-lite"/>
    </source>
</evidence>
<evidence type="ECO:0000259" key="2">
    <source>
        <dbReference type="Pfam" id="PF01738"/>
    </source>
</evidence>
<dbReference type="Pfam" id="PF01738">
    <property type="entry name" value="DLH"/>
    <property type="match status" value="1"/>
</dbReference>
<feature type="region of interest" description="Disordered" evidence="1">
    <location>
        <begin position="67"/>
        <end position="88"/>
    </location>
</feature>
<dbReference type="OrthoDB" id="2147163at2759"/>
<dbReference type="SUPFAM" id="SSF53474">
    <property type="entry name" value="alpha/beta-Hydrolases"/>
    <property type="match status" value="1"/>
</dbReference>
<gene>
    <name evidence="3" type="ORF">C361_05513</name>
</gene>
<feature type="domain" description="Dienelactone hydrolase" evidence="2">
    <location>
        <begin position="107"/>
        <end position="319"/>
    </location>
</feature>
<comment type="caution">
    <text evidence="3">The sequence shown here is derived from an EMBL/GenBank/DDBJ whole genome shotgun (WGS) entry which is preliminary data.</text>
</comment>
<sequence>MQARARLTSTLPLRSRLVSTSYERSGRNLSTFTTSSRTSSLVKFFIVNYNNTRSFTNITGKMSKNTECCPPQSNSNPSKPNVPHPTSDPIGYKYKGEFKSVANYDKVYVTGPESAKHALVVIYDIFGFWDTTIKGSDTLVSHLASTFPTKVLMPDVFKGKPFPADKDGDKETLQKFFATTAKLDERLPEVLDFAKELQKSYEKVSILGYCWGGKLTLLSLVEGTPFNAGAVAHPAMIAPEDGEKLSVPLGFYPSHDEPKDVIEKIVNDFKSKPFGDKCGYHLYDTVHHGWAAARANLNDPENVKQFEDVYKRLSEWFASVKA</sequence>
<dbReference type="PANTHER" id="PTHR47668">
    <property type="entry name" value="DIENELACTONE HYDROLASE FAMILY PROTEIN (AFU_ORTHOLOGUE AFUA_6G01940)"/>
    <property type="match status" value="1"/>
</dbReference>
<dbReference type="GO" id="GO:0016787">
    <property type="term" value="F:hydrolase activity"/>
    <property type="evidence" value="ECO:0007669"/>
    <property type="project" value="InterPro"/>
</dbReference>
<organism evidence="3 4">
    <name type="scientific">Cryptococcus neoformans Tu259-1</name>
    <dbReference type="NCBI Taxonomy" id="1230072"/>
    <lineage>
        <taxon>Eukaryota</taxon>
        <taxon>Fungi</taxon>
        <taxon>Dikarya</taxon>
        <taxon>Basidiomycota</taxon>
        <taxon>Agaricomycotina</taxon>
        <taxon>Tremellomycetes</taxon>
        <taxon>Tremellales</taxon>
        <taxon>Cryptococcaceae</taxon>
        <taxon>Cryptococcus</taxon>
        <taxon>Cryptococcus neoformans species complex</taxon>
    </lineage>
</organism>
<dbReference type="InterPro" id="IPR029058">
    <property type="entry name" value="AB_hydrolase_fold"/>
</dbReference>
<name>A0A854QEA2_CRYNE</name>
<reference evidence="3 4" key="1">
    <citation type="submission" date="2017-06" db="EMBL/GenBank/DDBJ databases">
        <title>Global population genomics of the pathogenic fungus Cryptococcus neoformans var. grubii.</title>
        <authorList>
            <person name="Cuomo C."/>
            <person name="Litvintseva A."/>
            <person name="Chen Y."/>
            <person name="Young S."/>
            <person name="Zeng Q."/>
            <person name="Chapman S."/>
            <person name="Gujja S."/>
            <person name="Saif S."/>
            <person name="Birren B."/>
        </authorList>
    </citation>
    <scope>NUCLEOTIDE SEQUENCE [LARGE SCALE GENOMIC DNA]</scope>
    <source>
        <strain evidence="3 4">Tu259-1</strain>
    </source>
</reference>
<dbReference type="Proteomes" id="UP000199727">
    <property type="component" value="Unassembled WGS sequence"/>
</dbReference>
<dbReference type="InterPro" id="IPR002925">
    <property type="entry name" value="Dienelactn_hydro"/>
</dbReference>